<keyword evidence="4" id="KW-1185">Reference proteome</keyword>
<dbReference type="EMBL" id="CP000930">
    <property type="protein sequence ID" value="ABZ82678.1"/>
    <property type="molecule type" value="Genomic_DNA"/>
</dbReference>
<name>B0TI05_HELMI</name>
<dbReference type="Pfam" id="PF14297">
    <property type="entry name" value="Lin1244_N"/>
    <property type="match status" value="1"/>
</dbReference>
<dbReference type="InterPro" id="IPR025400">
    <property type="entry name" value="Lin1244/Lin1753-like_N"/>
</dbReference>
<evidence type="ECO:0000313" key="4">
    <source>
        <dbReference type="Proteomes" id="UP000008550"/>
    </source>
</evidence>
<sequence length="338" mass="38222">MARPRKTGLDYFPHDVDVTTDPKIEPAIMRYGAAAYAFYFVHLEYCYRSDDLTVDISATETGAEMREVIQRKLHIDEQQYDNILQSFLRHGAFDADFYAKTGKLTSHGIQKRARKVFEKREREAERYESKISAPISAAETGAEMTQSIAKKSIENKSTEKKSIATTPLTPAGGSAAPVINIQEKRFEEFWAAYPKKTGKQAAFKSWQRVKPTAELHAKIIKAVATAKRTEQWQRENGRFIPNPATWLNQGRWDDEYEEVTQPYGSNSQHSRFKLAWEEDDNDTVINKQHTGPNKAGGFALSGFHRAEDAEWCKDDDADEPKKQDGGALAGFKQSDDSG</sequence>
<dbReference type="HOGENOM" id="CLU_820777_0_0_9"/>
<dbReference type="RefSeq" id="WP_012281227.1">
    <property type="nucleotide sequence ID" value="NC_010337.2"/>
</dbReference>
<protein>
    <recommendedName>
        <fullName evidence="2">Lin1244/Lin1753-like N-terminal domain-containing protein</fullName>
    </recommendedName>
</protein>
<dbReference type="PANTHER" id="PTHR39196">
    <property type="entry name" value="PRIMOSOME, DNAD SUBUNIT"/>
    <property type="match status" value="1"/>
</dbReference>
<evidence type="ECO:0000313" key="3">
    <source>
        <dbReference type="EMBL" id="ABZ82678.1"/>
    </source>
</evidence>
<dbReference type="eggNOG" id="COG1403">
    <property type="taxonomic scope" value="Bacteria"/>
</dbReference>
<dbReference type="KEGG" id="hmo:HM1_0053"/>
<reference evidence="3 4" key="1">
    <citation type="journal article" date="2008" name="J. Bacteriol.">
        <title>The genome of Heliobacterium modesticaldum, a phototrophic representative of the Firmicutes containing the simplest photosynthetic apparatus.</title>
        <authorList>
            <person name="Sattley W.M."/>
            <person name="Madigan M.T."/>
            <person name="Swingley W.D."/>
            <person name="Cheung P.C."/>
            <person name="Clocksin K.M."/>
            <person name="Conrad A.L."/>
            <person name="Dejesa L.C."/>
            <person name="Honchak B.M."/>
            <person name="Jung D.O."/>
            <person name="Karbach L.E."/>
            <person name="Kurdoglu A."/>
            <person name="Lahiri S."/>
            <person name="Mastrian S.D."/>
            <person name="Page L.E."/>
            <person name="Taylor H.L."/>
            <person name="Wang Z.T."/>
            <person name="Raymond J."/>
            <person name="Chen M."/>
            <person name="Blankenship R.E."/>
            <person name="Touchman J.W."/>
        </authorList>
    </citation>
    <scope>NUCLEOTIDE SEQUENCE [LARGE SCALE GENOMIC DNA]</scope>
    <source>
        <strain evidence="4">ATCC 51547 / Ice1</strain>
    </source>
</reference>
<dbReference type="PANTHER" id="PTHR39196:SF1">
    <property type="entry name" value="PRIMOSOME, DNAD SUBUNIT"/>
    <property type="match status" value="1"/>
</dbReference>
<organism evidence="3 4">
    <name type="scientific">Heliobacterium modesticaldum (strain ATCC 51547 / Ice1)</name>
    <dbReference type="NCBI Taxonomy" id="498761"/>
    <lineage>
        <taxon>Bacteria</taxon>
        <taxon>Bacillati</taxon>
        <taxon>Bacillota</taxon>
        <taxon>Clostridia</taxon>
        <taxon>Eubacteriales</taxon>
        <taxon>Heliobacteriaceae</taxon>
        <taxon>Heliomicrobium</taxon>
    </lineage>
</organism>
<evidence type="ECO:0000259" key="2">
    <source>
        <dbReference type="Pfam" id="PF14297"/>
    </source>
</evidence>
<feature type="domain" description="Lin1244/Lin1753-like N-terminal" evidence="2">
    <location>
        <begin position="11"/>
        <end position="109"/>
    </location>
</feature>
<dbReference type="Proteomes" id="UP000008550">
    <property type="component" value="Chromosome"/>
</dbReference>
<feature type="region of interest" description="Disordered" evidence="1">
    <location>
        <begin position="310"/>
        <end position="338"/>
    </location>
</feature>
<dbReference type="STRING" id="498761.HM1_0053"/>
<feature type="compositionally biased region" description="Basic and acidic residues" evidence="1">
    <location>
        <begin position="310"/>
        <end position="324"/>
    </location>
</feature>
<dbReference type="AlphaFoldDB" id="B0TI05"/>
<gene>
    <name evidence="3" type="ORF">HM1_0053</name>
</gene>
<accession>B0TI05</accession>
<evidence type="ECO:0000256" key="1">
    <source>
        <dbReference type="SAM" id="MobiDB-lite"/>
    </source>
</evidence>
<dbReference type="OrthoDB" id="9788567at2"/>
<proteinExistence type="predicted"/>